<name>A0ABX8RGK2_NOCIO</name>
<dbReference type="Proteomes" id="UP000694257">
    <property type="component" value="Chromosome"/>
</dbReference>
<dbReference type="PANTHER" id="PTHR42815:SF2">
    <property type="entry name" value="FAD-BINDING, PUTATIVE (AFU_ORTHOLOGUE AFUA_6G07600)-RELATED"/>
    <property type="match status" value="1"/>
</dbReference>
<organism evidence="3 4">
    <name type="scientific">Nocardia iowensis</name>
    <dbReference type="NCBI Taxonomy" id="204891"/>
    <lineage>
        <taxon>Bacteria</taxon>
        <taxon>Bacillati</taxon>
        <taxon>Actinomycetota</taxon>
        <taxon>Actinomycetes</taxon>
        <taxon>Mycobacteriales</taxon>
        <taxon>Nocardiaceae</taxon>
        <taxon>Nocardia</taxon>
    </lineage>
</organism>
<keyword evidence="1" id="KW-0175">Coiled coil</keyword>
<evidence type="ECO:0000259" key="2">
    <source>
        <dbReference type="Pfam" id="PF01243"/>
    </source>
</evidence>
<dbReference type="Pfam" id="PF01243">
    <property type="entry name" value="PNPOx_N"/>
    <property type="match status" value="1"/>
</dbReference>
<feature type="domain" description="Pyridoxamine 5'-phosphate oxidase N-terminal" evidence="2">
    <location>
        <begin position="52"/>
        <end position="140"/>
    </location>
</feature>
<proteinExistence type="predicted"/>
<evidence type="ECO:0000313" key="4">
    <source>
        <dbReference type="Proteomes" id="UP000694257"/>
    </source>
</evidence>
<feature type="coiled-coil region" evidence="1">
    <location>
        <begin position="195"/>
        <end position="222"/>
    </location>
</feature>
<dbReference type="PANTHER" id="PTHR42815">
    <property type="entry name" value="FAD-BINDING, PUTATIVE (AFU_ORTHOLOGUE AFUA_6G07600)-RELATED"/>
    <property type="match status" value="1"/>
</dbReference>
<protein>
    <submittedName>
        <fullName evidence="3">Pyridoxamine 5'-phosphate oxidase family protein</fullName>
    </submittedName>
</protein>
<dbReference type="InterPro" id="IPR011576">
    <property type="entry name" value="Pyridox_Oxase_N"/>
</dbReference>
<evidence type="ECO:0000256" key="1">
    <source>
        <dbReference type="SAM" id="Coils"/>
    </source>
</evidence>
<reference evidence="3 4" key="1">
    <citation type="submission" date="2021-07" db="EMBL/GenBank/DDBJ databases">
        <title>Whole Genome Sequence of Nocardia Iowensis.</title>
        <authorList>
            <person name="Lamm A."/>
            <person name="Collins-Fairclough A.M."/>
            <person name="Bunk B."/>
            <person name="Sproer C."/>
        </authorList>
    </citation>
    <scope>NUCLEOTIDE SEQUENCE [LARGE SCALE GENOMIC DNA]</scope>
    <source>
        <strain evidence="3 4">NRRL 5646</strain>
    </source>
</reference>
<evidence type="ECO:0000313" key="3">
    <source>
        <dbReference type="EMBL" id="QXN88720.1"/>
    </source>
</evidence>
<sequence length="227" mass="25159">MHSTTRYGAIAFSSASAARQRVNGGINVYGPQMADGDFVGVPQELDGPTSLLIRETDSCFLATVTPSGWPYIQHRGGPPGFVHVLNTSTIALADYVGNQQFVTVGNLDTDNRIALFFVDYPTRSRVKVFGRADIIERADDPQLLDQLLTTPGGAIRARCDRAIVVRVEAFDRNCTKNIPPKYGTERLQESLRLARADFAGEIERLRNHNLDLEQENDRLRAIIDGER</sequence>
<dbReference type="RefSeq" id="WP_218469603.1">
    <property type="nucleotide sequence ID" value="NZ_BAABJN010000011.1"/>
</dbReference>
<keyword evidence="4" id="KW-1185">Reference proteome</keyword>
<accession>A0ABX8RGK2</accession>
<dbReference type="EMBL" id="CP078145">
    <property type="protein sequence ID" value="QXN88720.1"/>
    <property type="molecule type" value="Genomic_DNA"/>
</dbReference>
<gene>
    <name evidence="3" type="ORF">KV110_24365</name>
</gene>